<keyword evidence="11" id="KW-1185">Reference proteome</keyword>
<dbReference type="PANTHER" id="PTHR10788">
    <property type="entry name" value="TREHALOSE-6-PHOSPHATE SYNTHASE"/>
    <property type="match status" value="1"/>
</dbReference>
<accession>A0A3N1MGY5</accession>
<dbReference type="EC" id="2.4.1.15" evidence="4 9"/>
<comment type="subunit">
    <text evidence="3 9">Homotetramer.</text>
</comment>
<evidence type="ECO:0000256" key="8">
    <source>
        <dbReference type="ARBA" id="ARBA00048039"/>
    </source>
</evidence>
<dbReference type="AlphaFoldDB" id="A0A3N1MGY5"/>
<dbReference type="Proteomes" id="UP000278222">
    <property type="component" value="Unassembled WGS sequence"/>
</dbReference>
<reference evidence="10 11" key="1">
    <citation type="submission" date="2018-11" db="EMBL/GenBank/DDBJ databases">
        <title>Genomic Encyclopedia of Type Strains, Phase IV (KMG-IV): sequencing the most valuable type-strain genomes for metagenomic binning, comparative biology and taxonomic classification.</title>
        <authorList>
            <person name="Goeker M."/>
        </authorList>
    </citation>
    <scope>NUCLEOTIDE SEQUENCE [LARGE SCALE GENOMIC DNA]</scope>
    <source>
        <strain evidence="10 11">DSM 5900</strain>
    </source>
</reference>
<evidence type="ECO:0000256" key="4">
    <source>
        <dbReference type="ARBA" id="ARBA00012538"/>
    </source>
</evidence>
<dbReference type="CDD" id="cd03788">
    <property type="entry name" value="GT20_TPS"/>
    <property type="match status" value="1"/>
</dbReference>
<evidence type="ECO:0000256" key="1">
    <source>
        <dbReference type="ARBA" id="ARBA00005199"/>
    </source>
</evidence>
<evidence type="ECO:0000313" key="10">
    <source>
        <dbReference type="EMBL" id="ROQ01900.1"/>
    </source>
</evidence>
<comment type="similarity">
    <text evidence="2 9">Belongs to the glycosyltransferase 20 family.</text>
</comment>
<dbReference type="RefSeq" id="WP_123688610.1">
    <property type="nucleotide sequence ID" value="NZ_AP019700.1"/>
</dbReference>
<gene>
    <name evidence="10" type="ORF">EDC65_1087</name>
</gene>
<name>A0A3N1MGY5_9PROT</name>
<dbReference type="GO" id="GO:0003825">
    <property type="term" value="F:alpha,alpha-trehalose-phosphate synthase (UDP-forming) activity"/>
    <property type="evidence" value="ECO:0007669"/>
    <property type="project" value="UniProtKB-UniRule"/>
</dbReference>
<comment type="caution">
    <text evidence="10">The sequence shown here is derived from an EMBL/GenBank/DDBJ whole genome shotgun (WGS) entry which is preliminary data.</text>
</comment>
<sequence length="462" mass="51430">MARLVIVSNRTASPRDRGTRAGGLAVGLREALQKEGGLWFGWSGELSEAAAEPKIHEAGNILFATIPLTAADHDDFYVHYANGTLWPLCHYRLGLIEFSRSAYEGYLRVNRLFAERLAPLLRPDDIIWIHDYHFIPLASALRALGVANRIGFFLHIPLPAPEVLTALPRHRRLVADLCAYDLVGFQTADDLRAFSSYLEEERVGAMDRDGAFQAFGRHGMAAAFPIGIDTQAFVDLAQAAVDSPQTRRLADSLGGRRLVIGVDRLDYSKGIPQRMESFQAALESHPEHRGRVTYMQIAPISRGEVEQYRALRRELEGWVGRINGRFGEFDWAPVRYLNKAFPRQSLAGFYRAAAVGLVTPLRDGMNLVAKEYVAAQDPENPGVLVLSRFAGAARSLPQALIVNPFDVEEIGDAIHLALTMPLEERRARWAGMMAELRTNTIQSWCQAFVSRLNAIDTNRRAA</sequence>
<comment type="catalytic activity">
    <reaction evidence="8 9">
        <text>D-glucose 6-phosphate + UDP-alpha-D-glucose = alpha,alpha-trehalose 6-phosphate + UDP + H(+)</text>
        <dbReference type="Rhea" id="RHEA:18889"/>
        <dbReference type="ChEBI" id="CHEBI:15378"/>
        <dbReference type="ChEBI" id="CHEBI:58223"/>
        <dbReference type="ChEBI" id="CHEBI:58429"/>
        <dbReference type="ChEBI" id="CHEBI:58885"/>
        <dbReference type="ChEBI" id="CHEBI:61548"/>
        <dbReference type="EC" id="2.4.1.15"/>
    </reaction>
</comment>
<dbReference type="FunFam" id="3.40.50.2000:FF:000024">
    <property type="entry name" value="Trehalose-6-phosphate synthase"/>
    <property type="match status" value="1"/>
</dbReference>
<dbReference type="UniPathway" id="UPA00299"/>
<dbReference type="InterPro" id="IPR012766">
    <property type="entry name" value="Trehalose_OtsA"/>
</dbReference>
<dbReference type="SUPFAM" id="SSF53756">
    <property type="entry name" value="UDP-Glycosyltransferase/glycogen phosphorylase"/>
    <property type="match status" value="1"/>
</dbReference>
<dbReference type="OrthoDB" id="9815690at2"/>
<evidence type="ECO:0000256" key="7">
    <source>
        <dbReference type="ARBA" id="ARBA00022679"/>
    </source>
</evidence>
<keyword evidence="6 9" id="KW-0328">Glycosyltransferase</keyword>
<evidence type="ECO:0000256" key="9">
    <source>
        <dbReference type="RuleBase" id="RU362045"/>
    </source>
</evidence>
<evidence type="ECO:0000313" key="11">
    <source>
        <dbReference type="Proteomes" id="UP000278222"/>
    </source>
</evidence>
<dbReference type="NCBIfam" id="TIGR02400">
    <property type="entry name" value="trehalose_OtsA"/>
    <property type="match status" value="1"/>
</dbReference>
<dbReference type="Gene3D" id="3.40.50.2000">
    <property type="entry name" value="Glycogen Phosphorylase B"/>
    <property type="match status" value="2"/>
</dbReference>
<dbReference type="InterPro" id="IPR001830">
    <property type="entry name" value="Glyco_trans_20"/>
</dbReference>
<evidence type="ECO:0000256" key="6">
    <source>
        <dbReference type="ARBA" id="ARBA00022676"/>
    </source>
</evidence>
<evidence type="ECO:0000256" key="5">
    <source>
        <dbReference type="ARBA" id="ARBA00018539"/>
    </source>
</evidence>
<dbReference type="Pfam" id="PF00982">
    <property type="entry name" value="Glyco_transf_20"/>
    <property type="match status" value="1"/>
</dbReference>
<dbReference type="EMBL" id="RJKX01000011">
    <property type="protein sequence ID" value="ROQ01900.1"/>
    <property type="molecule type" value="Genomic_DNA"/>
</dbReference>
<comment type="function">
    <text evidence="9">Probably involved in the osmoprotection via the biosynthesis of trehalose. Catalyzes the transfer of glucose from UDP-alpha-D-glucose (UDP-Glc) to D-glucose 6-phosphate (Glc-6-P) to form trehalose-6-phosphate. Acts with retention of the anomeric configuration of the UDP-sugar donor.</text>
</comment>
<evidence type="ECO:0000256" key="2">
    <source>
        <dbReference type="ARBA" id="ARBA00008799"/>
    </source>
</evidence>
<proteinExistence type="inferred from homology"/>
<evidence type="ECO:0000256" key="3">
    <source>
        <dbReference type="ARBA" id="ARBA00011881"/>
    </source>
</evidence>
<dbReference type="GO" id="GO:0005992">
    <property type="term" value="P:trehalose biosynthetic process"/>
    <property type="evidence" value="ECO:0007669"/>
    <property type="project" value="UniProtKB-UniRule"/>
</dbReference>
<protein>
    <recommendedName>
        <fullName evidence="5 9">Trehalose-6-phosphate synthase</fullName>
        <ecNumber evidence="4 9">2.4.1.15</ecNumber>
    </recommendedName>
    <alternativeName>
        <fullName evidence="9">Osmoregulatory trehalose synthesis protein A</fullName>
    </alternativeName>
    <alternativeName>
        <fullName evidence="9">UDP-glucose-glucosephosphate glucosyltransferase</fullName>
    </alternativeName>
</protein>
<dbReference type="PANTHER" id="PTHR10788:SF106">
    <property type="entry name" value="BCDNA.GH08860"/>
    <property type="match status" value="1"/>
</dbReference>
<organism evidence="10 11">
    <name type="scientific">Stella humosa</name>
    <dbReference type="NCBI Taxonomy" id="94"/>
    <lineage>
        <taxon>Bacteria</taxon>
        <taxon>Pseudomonadati</taxon>
        <taxon>Pseudomonadota</taxon>
        <taxon>Alphaproteobacteria</taxon>
        <taxon>Rhodospirillales</taxon>
        <taxon>Stellaceae</taxon>
        <taxon>Stella</taxon>
    </lineage>
</organism>
<comment type="pathway">
    <text evidence="1 9">Glycan biosynthesis; trehalose biosynthesis.</text>
</comment>
<keyword evidence="7 9" id="KW-0808">Transferase</keyword>